<organism evidence="1 2">
    <name type="scientific">Marinilabilia rubra</name>
    <dbReference type="NCBI Taxonomy" id="2162893"/>
    <lineage>
        <taxon>Bacteria</taxon>
        <taxon>Pseudomonadati</taxon>
        <taxon>Bacteroidota</taxon>
        <taxon>Bacteroidia</taxon>
        <taxon>Marinilabiliales</taxon>
        <taxon>Marinilabiliaceae</taxon>
        <taxon>Marinilabilia</taxon>
    </lineage>
</organism>
<dbReference type="EMBL" id="QEWP01000008">
    <property type="protein sequence ID" value="PWD99240.1"/>
    <property type="molecule type" value="Genomic_DNA"/>
</dbReference>
<dbReference type="OrthoDB" id="8234422at2"/>
<protein>
    <submittedName>
        <fullName evidence="1">Uncharacterized protein</fullName>
    </submittedName>
</protein>
<proteinExistence type="predicted"/>
<gene>
    <name evidence="1" type="ORF">DDZ16_11635</name>
</gene>
<keyword evidence="2" id="KW-1185">Reference proteome</keyword>
<dbReference type="RefSeq" id="WP_109264640.1">
    <property type="nucleotide sequence ID" value="NZ_QEWP01000008.1"/>
</dbReference>
<comment type="caution">
    <text evidence="1">The sequence shown here is derived from an EMBL/GenBank/DDBJ whole genome shotgun (WGS) entry which is preliminary data.</text>
</comment>
<dbReference type="AlphaFoldDB" id="A0A2U2B850"/>
<reference evidence="1 2" key="1">
    <citation type="submission" date="2018-05" db="EMBL/GenBank/DDBJ databases">
        <title>Marinilabilia rubrum sp. nov., isolated from saltern sediment.</title>
        <authorList>
            <person name="Zhang R."/>
        </authorList>
    </citation>
    <scope>NUCLEOTIDE SEQUENCE [LARGE SCALE GENOMIC DNA]</scope>
    <source>
        <strain evidence="1 2">WTE16</strain>
    </source>
</reference>
<accession>A0A2U2B850</accession>
<dbReference type="SUPFAM" id="SSF64076">
    <property type="entry name" value="MTH938-like"/>
    <property type="match status" value="1"/>
</dbReference>
<name>A0A2U2B850_9BACT</name>
<dbReference type="PANTHER" id="PTHR15811:SF5">
    <property type="entry name" value="MTH938 DOMAIN-CONTAINING PROTEIN"/>
    <property type="match status" value="1"/>
</dbReference>
<dbReference type="PANTHER" id="PTHR15811">
    <property type="entry name" value="MTH938 DOMAIN-CONTAINING PROTEIN"/>
    <property type="match status" value="1"/>
</dbReference>
<dbReference type="Pfam" id="PF04430">
    <property type="entry name" value="DUF498"/>
    <property type="match status" value="1"/>
</dbReference>
<evidence type="ECO:0000313" key="2">
    <source>
        <dbReference type="Proteomes" id="UP000244956"/>
    </source>
</evidence>
<dbReference type="InterPro" id="IPR007523">
    <property type="entry name" value="NDUFAF3/AAMDC"/>
</dbReference>
<dbReference type="Gene3D" id="3.40.1230.10">
    <property type="entry name" value="MTH938-like"/>
    <property type="match status" value="1"/>
</dbReference>
<sequence length="121" mass="13666">MKPRIYNTSFGSITIEGNSYNHDVVITPSGEILKRKKKLSKSVYGTSHIISEAEARFIFKGHPSELIIGTGQTGYVELSKEAETFFEQNSCKVQLYPTPIAIEKWNMTEDKHLLGLFHITC</sequence>
<evidence type="ECO:0000313" key="1">
    <source>
        <dbReference type="EMBL" id="PWD99240.1"/>
    </source>
</evidence>
<dbReference type="Proteomes" id="UP000244956">
    <property type="component" value="Unassembled WGS sequence"/>
</dbReference>
<dbReference type="GO" id="GO:0005737">
    <property type="term" value="C:cytoplasm"/>
    <property type="evidence" value="ECO:0007669"/>
    <property type="project" value="TreeGrafter"/>
</dbReference>
<dbReference type="InterPro" id="IPR036748">
    <property type="entry name" value="MTH938-like_sf"/>
</dbReference>